<protein>
    <recommendedName>
        <fullName evidence="3">SGNH/GDSL hydrolase family protein</fullName>
    </recommendedName>
</protein>
<accession>A0ABT8YAU1</accession>
<keyword evidence="2" id="KW-1185">Reference proteome</keyword>
<proteinExistence type="predicted"/>
<gene>
    <name evidence="1" type="ORF">Q4F19_13770</name>
</gene>
<evidence type="ECO:0000313" key="1">
    <source>
        <dbReference type="EMBL" id="MDO6415456.1"/>
    </source>
</evidence>
<name>A0ABT8YAU1_9SPHN</name>
<evidence type="ECO:0000313" key="2">
    <source>
        <dbReference type="Proteomes" id="UP001169764"/>
    </source>
</evidence>
<reference evidence="1" key="1">
    <citation type="submission" date="2023-07" db="EMBL/GenBank/DDBJ databases">
        <authorList>
            <person name="Kim M."/>
        </authorList>
    </citation>
    <scope>NUCLEOTIDE SEQUENCE</scope>
    <source>
        <strain evidence="1">BIUV-7</strain>
    </source>
</reference>
<dbReference type="RefSeq" id="WP_303543492.1">
    <property type="nucleotide sequence ID" value="NZ_JAUOTP010000006.1"/>
</dbReference>
<sequence length="161" mass="17202">MSCLIVGDCIALGIAAAMNVMAPGQCDVHARVGATSGAIKALVPGRRYDVAIISAGSNDPAGHALDRDLSRLRESLNADRISWVYPRSPPQAWSVYRVALSHGDRSVDLTSLASRDGVHPGDYRAAARLILVSAFASRRRLQQRDRQTVGERALAIAEGGR</sequence>
<dbReference type="EMBL" id="JAUOTP010000006">
    <property type="protein sequence ID" value="MDO6415456.1"/>
    <property type="molecule type" value="Genomic_DNA"/>
</dbReference>
<organism evidence="1 2">
    <name type="scientific">Sphingomonas natans</name>
    <dbReference type="NCBI Taxonomy" id="3063330"/>
    <lineage>
        <taxon>Bacteria</taxon>
        <taxon>Pseudomonadati</taxon>
        <taxon>Pseudomonadota</taxon>
        <taxon>Alphaproteobacteria</taxon>
        <taxon>Sphingomonadales</taxon>
        <taxon>Sphingomonadaceae</taxon>
        <taxon>Sphingomonas</taxon>
    </lineage>
</organism>
<comment type="caution">
    <text evidence="1">The sequence shown here is derived from an EMBL/GenBank/DDBJ whole genome shotgun (WGS) entry which is preliminary data.</text>
</comment>
<dbReference type="Proteomes" id="UP001169764">
    <property type="component" value="Unassembled WGS sequence"/>
</dbReference>
<evidence type="ECO:0008006" key="3">
    <source>
        <dbReference type="Google" id="ProtNLM"/>
    </source>
</evidence>